<feature type="region of interest" description="Disordered" evidence="5">
    <location>
        <begin position="388"/>
        <end position="501"/>
    </location>
</feature>
<dbReference type="EMBL" id="KN831783">
    <property type="protein sequence ID" value="KIM40062.1"/>
    <property type="molecule type" value="Genomic_DNA"/>
</dbReference>
<dbReference type="OrthoDB" id="165382at2759"/>
<evidence type="ECO:0000256" key="5">
    <source>
        <dbReference type="SAM" id="MobiDB-lite"/>
    </source>
</evidence>
<dbReference type="HOGENOM" id="CLU_033925_0_0_1"/>
<name>A0A0C2YG30_HEBCY</name>
<feature type="compositionally biased region" description="Basic residues" evidence="5">
    <location>
        <begin position="395"/>
        <end position="407"/>
    </location>
</feature>
<feature type="transmembrane region" description="Helical" evidence="6">
    <location>
        <begin position="12"/>
        <end position="36"/>
    </location>
</feature>
<feature type="transmembrane region" description="Helical" evidence="6">
    <location>
        <begin position="255"/>
        <end position="278"/>
    </location>
</feature>
<feature type="transmembrane region" description="Helical" evidence="6">
    <location>
        <begin position="364"/>
        <end position="383"/>
    </location>
</feature>
<keyword evidence="8" id="KW-1185">Reference proteome</keyword>
<evidence type="ECO:0000256" key="1">
    <source>
        <dbReference type="ARBA" id="ARBA00004141"/>
    </source>
</evidence>
<keyword evidence="4 6" id="KW-0472">Membrane</keyword>
<feature type="transmembrane region" description="Helical" evidence="6">
    <location>
        <begin position="217"/>
        <end position="235"/>
    </location>
</feature>
<gene>
    <name evidence="7" type="ORF">M413DRAFT_446213</name>
</gene>
<dbReference type="SUPFAM" id="SSF103481">
    <property type="entry name" value="Multidrug resistance efflux transporter EmrE"/>
    <property type="match status" value="1"/>
</dbReference>
<comment type="subcellular location">
    <subcellularLocation>
        <location evidence="1">Membrane</location>
        <topology evidence="1">Multi-pass membrane protein</topology>
    </subcellularLocation>
</comment>
<dbReference type="GO" id="GO:0015095">
    <property type="term" value="F:magnesium ion transmembrane transporter activity"/>
    <property type="evidence" value="ECO:0007669"/>
    <property type="project" value="InterPro"/>
</dbReference>
<dbReference type="InterPro" id="IPR008521">
    <property type="entry name" value="Mg_trans_NIPA"/>
</dbReference>
<dbReference type="Pfam" id="PF05653">
    <property type="entry name" value="Mg_trans_NIPA"/>
    <property type="match status" value="2"/>
</dbReference>
<reference evidence="8" key="2">
    <citation type="submission" date="2015-01" db="EMBL/GenBank/DDBJ databases">
        <title>Evolutionary Origins and Diversification of the Mycorrhizal Mutualists.</title>
        <authorList>
            <consortium name="DOE Joint Genome Institute"/>
            <consortium name="Mycorrhizal Genomics Consortium"/>
            <person name="Kohler A."/>
            <person name="Kuo A."/>
            <person name="Nagy L.G."/>
            <person name="Floudas D."/>
            <person name="Copeland A."/>
            <person name="Barry K.W."/>
            <person name="Cichocki N."/>
            <person name="Veneault-Fourrey C."/>
            <person name="LaButti K."/>
            <person name="Lindquist E.A."/>
            <person name="Lipzen A."/>
            <person name="Lundell T."/>
            <person name="Morin E."/>
            <person name="Murat C."/>
            <person name="Riley R."/>
            <person name="Ohm R."/>
            <person name="Sun H."/>
            <person name="Tunlid A."/>
            <person name="Henrissat B."/>
            <person name="Grigoriev I.V."/>
            <person name="Hibbett D.S."/>
            <person name="Martin F."/>
        </authorList>
    </citation>
    <scope>NUCLEOTIDE SEQUENCE [LARGE SCALE GENOMIC DNA]</scope>
    <source>
        <strain evidence="8">h7</strain>
    </source>
</reference>
<feature type="compositionally biased region" description="Basic and acidic residues" evidence="5">
    <location>
        <begin position="474"/>
        <end position="492"/>
    </location>
</feature>
<sequence length="501" mass="54919">MDSPDPPRRGNPVVAFIIGLAIILLASILNAAGLNLTKLDHVRSSAVPKQDRKKDYMRPLWLLGMLLYILSQLIGSTLALEYMRAEYVAPLGSTSLVFNFLFARFLVGTPVTSNDIYGTIVVILGVIGIVAFGSINSGLTEATDVAHITYLWRRGGWLAFFFPMAFALIFLLIFTSRLDFVLAARADLAAVPFSATRSSTPLAPPNIPISSKRPKSWLRTVIAIFLSIIYVWNRSINWLTERLEIWVAPKDDTQIAWTLGIAWAACGGGLAGGCLVFAKATVKLLSGSLSHQNPGNQFGHAAPIFTIILLVITAVLQIICLNRGLKVYDSTLVVPVFYGVYTATGFLDSLIFNGQVEAYKSWTLFLIFVSISVLISGVVLLTHKKPEPVTGKTKSTAKPRRPRRRKSAGPQNDEELGQGEDQVLWAVGDVSDEDDNEGDDDDIDHHQHPLHQTLPKGNVVGNSSSHRGVGEQSRLIEDDPPRRSMDPFKDDLELNNLTTTS</sequence>
<evidence type="ECO:0000313" key="8">
    <source>
        <dbReference type="Proteomes" id="UP000053424"/>
    </source>
</evidence>
<dbReference type="Proteomes" id="UP000053424">
    <property type="component" value="Unassembled WGS sequence"/>
</dbReference>
<keyword evidence="2 6" id="KW-0812">Transmembrane</keyword>
<dbReference type="PANTHER" id="PTHR12570">
    <property type="match status" value="1"/>
</dbReference>
<evidence type="ECO:0000313" key="7">
    <source>
        <dbReference type="EMBL" id="KIM40062.1"/>
    </source>
</evidence>
<keyword evidence="3 6" id="KW-1133">Transmembrane helix</keyword>
<dbReference type="PANTHER" id="PTHR12570:SF82">
    <property type="entry name" value="NIPA-LIKE PROTEIN 3"/>
    <property type="match status" value="1"/>
</dbReference>
<protein>
    <submittedName>
        <fullName evidence="7">Uncharacterized protein</fullName>
    </submittedName>
</protein>
<accession>A0A0C2YG30</accession>
<feature type="transmembrane region" description="Helical" evidence="6">
    <location>
        <begin position="56"/>
        <end position="75"/>
    </location>
</feature>
<feature type="transmembrane region" description="Helical" evidence="6">
    <location>
        <begin position="331"/>
        <end position="352"/>
    </location>
</feature>
<feature type="transmembrane region" description="Helical" evidence="6">
    <location>
        <begin position="298"/>
        <end position="319"/>
    </location>
</feature>
<feature type="compositionally biased region" description="Acidic residues" evidence="5">
    <location>
        <begin position="430"/>
        <end position="442"/>
    </location>
</feature>
<proteinExistence type="predicted"/>
<feature type="transmembrane region" description="Helical" evidence="6">
    <location>
        <begin position="87"/>
        <end position="107"/>
    </location>
</feature>
<evidence type="ECO:0000256" key="2">
    <source>
        <dbReference type="ARBA" id="ARBA00022692"/>
    </source>
</evidence>
<dbReference type="InterPro" id="IPR037185">
    <property type="entry name" value="EmrE-like"/>
</dbReference>
<dbReference type="GO" id="GO:0016020">
    <property type="term" value="C:membrane"/>
    <property type="evidence" value="ECO:0007669"/>
    <property type="project" value="UniProtKB-SubCell"/>
</dbReference>
<evidence type="ECO:0000256" key="6">
    <source>
        <dbReference type="SAM" id="Phobius"/>
    </source>
</evidence>
<feature type="transmembrane region" description="Helical" evidence="6">
    <location>
        <begin position="116"/>
        <end position="135"/>
    </location>
</feature>
<evidence type="ECO:0000256" key="3">
    <source>
        <dbReference type="ARBA" id="ARBA00022989"/>
    </source>
</evidence>
<feature type="non-terminal residue" evidence="7">
    <location>
        <position position="1"/>
    </location>
</feature>
<feature type="transmembrane region" description="Helical" evidence="6">
    <location>
        <begin position="155"/>
        <end position="175"/>
    </location>
</feature>
<reference evidence="7 8" key="1">
    <citation type="submission" date="2014-04" db="EMBL/GenBank/DDBJ databases">
        <authorList>
            <consortium name="DOE Joint Genome Institute"/>
            <person name="Kuo A."/>
            <person name="Gay G."/>
            <person name="Dore J."/>
            <person name="Kohler A."/>
            <person name="Nagy L.G."/>
            <person name="Floudas D."/>
            <person name="Copeland A."/>
            <person name="Barry K.W."/>
            <person name="Cichocki N."/>
            <person name="Veneault-Fourrey C."/>
            <person name="LaButti K."/>
            <person name="Lindquist E.A."/>
            <person name="Lipzen A."/>
            <person name="Lundell T."/>
            <person name="Morin E."/>
            <person name="Murat C."/>
            <person name="Sun H."/>
            <person name="Tunlid A."/>
            <person name="Henrissat B."/>
            <person name="Grigoriev I.V."/>
            <person name="Hibbett D.S."/>
            <person name="Martin F."/>
            <person name="Nordberg H.P."/>
            <person name="Cantor M.N."/>
            <person name="Hua S.X."/>
        </authorList>
    </citation>
    <scope>NUCLEOTIDE SEQUENCE [LARGE SCALE GENOMIC DNA]</scope>
    <source>
        <strain evidence="8">h7</strain>
    </source>
</reference>
<evidence type="ECO:0000256" key="4">
    <source>
        <dbReference type="ARBA" id="ARBA00023136"/>
    </source>
</evidence>
<organism evidence="7 8">
    <name type="scientific">Hebeloma cylindrosporum</name>
    <dbReference type="NCBI Taxonomy" id="76867"/>
    <lineage>
        <taxon>Eukaryota</taxon>
        <taxon>Fungi</taxon>
        <taxon>Dikarya</taxon>
        <taxon>Basidiomycota</taxon>
        <taxon>Agaricomycotina</taxon>
        <taxon>Agaricomycetes</taxon>
        <taxon>Agaricomycetidae</taxon>
        <taxon>Agaricales</taxon>
        <taxon>Agaricineae</taxon>
        <taxon>Hymenogastraceae</taxon>
        <taxon>Hebeloma</taxon>
    </lineage>
</organism>
<dbReference type="Gene3D" id="1.10.3730.20">
    <property type="match status" value="1"/>
</dbReference>
<dbReference type="AlphaFoldDB" id="A0A0C2YG30"/>